<evidence type="ECO:0000313" key="8">
    <source>
        <dbReference type="EMBL" id="WBG90692.1"/>
    </source>
</evidence>
<feature type="transmembrane region" description="Helical" evidence="6">
    <location>
        <begin position="217"/>
        <end position="239"/>
    </location>
</feature>
<dbReference type="InterPro" id="IPR036259">
    <property type="entry name" value="MFS_trans_sf"/>
</dbReference>
<dbReference type="KEGG" id="kpie:N5580_16685"/>
<dbReference type="InterPro" id="IPR020846">
    <property type="entry name" value="MFS_dom"/>
</dbReference>
<feature type="transmembrane region" description="Helical" evidence="6">
    <location>
        <begin position="86"/>
        <end position="106"/>
    </location>
</feature>
<evidence type="ECO:0000256" key="4">
    <source>
        <dbReference type="ARBA" id="ARBA00022989"/>
    </source>
</evidence>
<dbReference type="Pfam" id="PF07690">
    <property type="entry name" value="MFS_1"/>
    <property type="match status" value="1"/>
</dbReference>
<dbReference type="PROSITE" id="PS50850">
    <property type="entry name" value="MFS"/>
    <property type="match status" value="1"/>
</dbReference>
<feature type="domain" description="Major facilitator superfamily (MFS) profile" evidence="7">
    <location>
        <begin position="21"/>
        <end position="395"/>
    </location>
</feature>
<accession>A0AAJ5QIT8</accession>
<feature type="transmembrane region" description="Helical" evidence="6">
    <location>
        <begin position="282"/>
        <end position="302"/>
    </location>
</feature>
<dbReference type="PANTHER" id="PTHR43124:SF5">
    <property type="entry name" value="PURINE RIBONUCLEOSIDE EFFLUX PUMP NEPI"/>
    <property type="match status" value="1"/>
</dbReference>
<gene>
    <name evidence="8" type="ORF">N5580_16685</name>
</gene>
<feature type="transmembrane region" description="Helical" evidence="6">
    <location>
        <begin position="308"/>
        <end position="330"/>
    </location>
</feature>
<dbReference type="RefSeq" id="WP_269949594.1">
    <property type="nucleotide sequence ID" value="NZ_CP104758.1"/>
</dbReference>
<evidence type="ECO:0000256" key="2">
    <source>
        <dbReference type="ARBA" id="ARBA00022475"/>
    </source>
</evidence>
<evidence type="ECO:0000313" key="9">
    <source>
        <dbReference type="Proteomes" id="UP001211544"/>
    </source>
</evidence>
<feature type="transmembrane region" description="Helical" evidence="6">
    <location>
        <begin position="251"/>
        <end position="275"/>
    </location>
</feature>
<keyword evidence="5 6" id="KW-0472">Membrane</keyword>
<dbReference type="SUPFAM" id="SSF103473">
    <property type="entry name" value="MFS general substrate transporter"/>
    <property type="match status" value="1"/>
</dbReference>
<protein>
    <submittedName>
        <fullName evidence="8">MFS transporter</fullName>
    </submittedName>
</protein>
<dbReference type="EMBL" id="CP104758">
    <property type="protein sequence ID" value="WBG90692.1"/>
    <property type="molecule type" value="Genomic_DNA"/>
</dbReference>
<proteinExistence type="predicted"/>
<evidence type="ECO:0000259" key="7">
    <source>
        <dbReference type="PROSITE" id="PS50850"/>
    </source>
</evidence>
<feature type="transmembrane region" description="Helical" evidence="6">
    <location>
        <begin position="370"/>
        <end position="389"/>
    </location>
</feature>
<reference evidence="8 9" key="1">
    <citation type="journal article" date="2022" name="J Glob Antimicrob Resist">
        <title>First complete genome of a multidrug resistant strain of the novel human pathogen Kalamiella piersonii (GABEKP28) identified in human saliva.</title>
        <authorList>
            <person name="McDonagh F."/>
            <person name="Singh N.K."/>
            <person name="Venkateswaran K."/>
            <person name="Lonappan A.M."/>
            <person name="Hallahan B."/>
            <person name="Tuohy A."/>
            <person name="Burke L."/>
            <person name="Kovarova A."/>
            <person name="Miliotis G."/>
        </authorList>
    </citation>
    <scope>NUCLEOTIDE SEQUENCE [LARGE SCALE GENOMIC DNA]</scope>
    <source>
        <strain evidence="8 9">GABEKP28</strain>
    </source>
</reference>
<dbReference type="AlphaFoldDB" id="A0AAJ5QIT8"/>
<dbReference type="GO" id="GO:0005886">
    <property type="term" value="C:plasma membrane"/>
    <property type="evidence" value="ECO:0007669"/>
    <property type="project" value="UniProtKB-SubCell"/>
</dbReference>
<dbReference type="InterPro" id="IPR050189">
    <property type="entry name" value="MFS_Efflux_Transporters"/>
</dbReference>
<dbReference type="InterPro" id="IPR011701">
    <property type="entry name" value="MFS"/>
</dbReference>
<feature type="transmembrane region" description="Helical" evidence="6">
    <location>
        <begin position="60"/>
        <end position="79"/>
    </location>
</feature>
<evidence type="ECO:0000256" key="5">
    <source>
        <dbReference type="ARBA" id="ARBA00023136"/>
    </source>
</evidence>
<dbReference type="GO" id="GO:0022857">
    <property type="term" value="F:transmembrane transporter activity"/>
    <property type="evidence" value="ECO:0007669"/>
    <property type="project" value="InterPro"/>
</dbReference>
<feature type="transmembrane region" description="Helical" evidence="6">
    <location>
        <begin position="21"/>
        <end position="48"/>
    </location>
</feature>
<dbReference type="Proteomes" id="UP001211544">
    <property type="component" value="Chromosome"/>
</dbReference>
<dbReference type="CDD" id="cd17324">
    <property type="entry name" value="MFS_NepI_like"/>
    <property type="match status" value="1"/>
</dbReference>
<keyword evidence="2" id="KW-1003">Cell membrane</keyword>
<organism evidence="8 9">
    <name type="scientific">Pantoea piersonii</name>
    <dbReference type="NCBI Taxonomy" id="2364647"/>
    <lineage>
        <taxon>Bacteria</taxon>
        <taxon>Pseudomonadati</taxon>
        <taxon>Pseudomonadota</taxon>
        <taxon>Gammaproteobacteria</taxon>
        <taxon>Enterobacterales</taxon>
        <taxon>Erwiniaceae</taxon>
        <taxon>Pantoea</taxon>
    </lineage>
</organism>
<keyword evidence="4 6" id="KW-1133">Transmembrane helix</keyword>
<evidence type="ECO:0000256" key="1">
    <source>
        <dbReference type="ARBA" id="ARBA00004651"/>
    </source>
</evidence>
<feature type="transmembrane region" description="Helical" evidence="6">
    <location>
        <begin position="176"/>
        <end position="196"/>
    </location>
</feature>
<feature type="transmembrane region" description="Helical" evidence="6">
    <location>
        <begin position="342"/>
        <end position="364"/>
    </location>
</feature>
<feature type="transmembrane region" description="Helical" evidence="6">
    <location>
        <begin position="112"/>
        <end position="133"/>
    </location>
</feature>
<dbReference type="PANTHER" id="PTHR43124">
    <property type="entry name" value="PURINE EFFLUX PUMP PBUE"/>
    <property type="match status" value="1"/>
</dbReference>
<dbReference type="Gene3D" id="1.20.1250.20">
    <property type="entry name" value="MFS general substrate transporter like domains"/>
    <property type="match status" value="1"/>
</dbReference>
<evidence type="ECO:0000256" key="3">
    <source>
        <dbReference type="ARBA" id="ARBA00022692"/>
    </source>
</evidence>
<comment type="subcellular location">
    <subcellularLocation>
        <location evidence="1">Cell membrane</location>
        <topology evidence="1">Multi-pass membrane protein</topology>
    </subcellularLocation>
</comment>
<evidence type="ECO:0000256" key="6">
    <source>
        <dbReference type="SAM" id="Phobius"/>
    </source>
</evidence>
<sequence>MSLSTEVADEVSVPARPAWGAVFSMAFGVFGLITAEFLPVSLLTPIAASLQVSEGQAGQTVTVTALVALLTSLVVGSVTRRLDRRVVMLAFTLLLVASALLVALASNLTLILLARVLLGMAIGGFWTLSTAITMRLVPSAQVPRALSIVFSGISLATIIAAPLGSYLGGLIGWRNIFMLTAGLGVLALIWQCFTLPAMPPENKARSGGVLDLLRSGLMRWGMLAVIMMFTGHFAFFTYLRPFLESSAQLSLNQLSLVLLAFGVANFFGTSLAGYLVTRSVSLTLSVMALVMSAIALLLVSFAEVSWLVAAGVALWGLAFGTMPTGWSTWISRAVPDDAESGGGLLVATIQLAITAGAAAGGWMFDLQGAGGVFLASGVLMLLASITIFTRVRHHG</sequence>
<name>A0AAJ5QIT8_9GAMM</name>
<keyword evidence="3 6" id="KW-0812">Transmembrane</keyword>
<feature type="transmembrane region" description="Helical" evidence="6">
    <location>
        <begin position="145"/>
        <end position="164"/>
    </location>
</feature>
<keyword evidence="9" id="KW-1185">Reference proteome</keyword>